<organism evidence="2">
    <name type="scientific">hydrothermal vent metagenome</name>
    <dbReference type="NCBI Taxonomy" id="652676"/>
    <lineage>
        <taxon>unclassified sequences</taxon>
        <taxon>metagenomes</taxon>
        <taxon>ecological metagenomes</taxon>
    </lineage>
</organism>
<sequence length="84" mass="9419">MALIFAVLASVILGAGITAYVLISRWQQIIADAKRDLTEMAEQYKATQDENRELKQKVADLQYQFNSAQKDLNFAREQAKNGGV</sequence>
<keyword evidence="1" id="KW-0175">Coiled coil</keyword>
<feature type="coiled-coil region" evidence="1">
    <location>
        <begin position="23"/>
        <end position="78"/>
    </location>
</feature>
<accession>A0A160TBB7</accession>
<dbReference type="AlphaFoldDB" id="A0A160TBB7"/>
<evidence type="ECO:0000313" key="2">
    <source>
        <dbReference type="EMBL" id="CUS40194.1"/>
    </source>
</evidence>
<dbReference type="EMBL" id="CZQC01000005">
    <property type="protein sequence ID" value="CUS40194.1"/>
    <property type="molecule type" value="Genomic_DNA"/>
</dbReference>
<name>A0A160TBB7_9ZZZZ</name>
<protein>
    <submittedName>
        <fullName evidence="2">Uncharacterized protein</fullName>
    </submittedName>
</protein>
<evidence type="ECO:0000256" key="1">
    <source>
        <dbReference type="SAM" id="Coils"/>
    </source>
</evidence>
<proteinExistence type="predicted"/>
<reference evidence="2" key="1">
    <citation type="submission" date="2015-10" db="EMBL/GenBank/DDBJ databases">
        <authorList>
            <person name="Gilbert D.G."/>
        </authorList>
    </citation>
    <scope>NUCLEOTIDE SEQUENCE</scope>
</reference>
<gene>
    <name evidence="2" type="ORF">MGWOODY_Tha885</name>
</gene>